<keyword evidence="6" id="KW-1185">Reference proteome</keyword>
<evidence type="ECO:0000313" key="5">
    <source>
        <dbReference type="EMBL" id="ALX03574.1"/>
    </source>
</evidence>
<proteinExistence type="predicted"/>
<dbReference type="PANTHER" id="PTHR44688:SF16">
    <property type="entry name" value="DNA-BINDING TRANSCRIPTIONAL ACTIVATOR DEVR_DOSR"/>
    <property type="match status" value="1"/>
</dbReference>
<keyword evidence="1" id="KW-0805">Transcription regulation</keyword>
<dbReference type="InterPro" id="IPR000792">
    <property type="entry name" value="Tscrpt_reg_LuxR_C"/>
</dbReference>
<protein>
    <recommendedName>
        <fullName evidence="4">HTH luxR-type domain-containing protein</fullName>
    </recommendedName>
</protein>
<sequence length="796" mass="84356">MTTALEEGRSIEIRGRRLSGRTTLLDRLGELSTSRRVPHRRVEGSEPLRDHPFGALLISGLLESATLAGPNPLRAAVEAVRRRLPSSGPAALLVDDADHLDAQSVAVLRHLERRGLVVAAAYRTDLAGRAAPRVVSGAPVVVDAPSLAPSSLLSTLRERLGGAVSARLLSEVFALSGGVVGVAEHLVDDGVFDGSITQVDGAWDLRGPLVSRSLDGLWQAFLRELPPADCHWLTTLATAGRSTLGTLPPAALDAVDRLESLGHVRTVRRGDGRAVLVSALLAEHVRRTSDAVARSASPPMWVPPVEVDGPAPGCVVGPVPRELGWRAQLVRQAAAPDPHDLSTQLVSGGTAEAPTLARVLGLAERSTRLTSDLSLLTSAREHLARLDDGSDDVRLALAAATTVLEVVAGVAHRHEPPADDPGAHALARAKACEARLYDALATGRFTATDDDLALASTLADESGDVVRLVPRLRGLQSLVTAFRGDLRTTRALVTQTVDDAVASGRLDQVAYVGSSVGVLMLVGGQLGLARRYVETALALPWEGAAQDSVSTPQLAAVLSLWDDDPALASALHTWAPDGPELGPDPYDTAAWRHTAVLRSSGRPEAASETLLDHAEDARRRGWLSTAAILAIHARDICSTPRSRELAETCSGTVDSPLTALYFRAIAARDACDVEAMTSLRHDMLEHGAVVGAYRLTLAASRLAPPGASARALAAELGELRRLHPEAVFVAERTTTGPSLTAREREVVMAVLQGRSNAEVAREQFVSVRTVESHLHRAMKKLGVTRRSELRGLVDLL</sequence>
<evidence type="ECO:0000256" key="2">
    <source>
        <dbReference type="ARBA" id="ARBA00023125"/>
    </source>
</evidence>
<dbReference type="PANTHER" id="PTHR44688">
    <property type="entry name" value="DNA-BINDING TRANSCRIPTIONAL ACTIVATOR DEVR_DOSR"/>
    <property type="match status" value="1"/>
</dbReference>
<feature type="domain" description="HTH luxR-type" evidence="4">
    <location>
        <begin position="732"/>
        <end position="796"/>
    </location>
</feature>
<evidence type="ECO:0000256" key="3">
    <source>
        <dbReference type="ARBA" id="ARBA00023163"/>
    </source>
</evidence>
<dbReference type="PATRIC" id="fig|2041.4.peg.448"/>
<dbReference type="Gene3D" id="1.10.10.10">
    <property type="entry name" value="Winged helix-like DNA-binding domain superfamily/Winged helix DNA-binding domain"/>
    <property type="match status" value="1"/>
</dbReference>
<dbReference type="OrthoDB" id="5476461at2"/>
<dbReference type="SUPFAM" id="SSF46894">
    <property type="entry name" value="C-terminal effector domain of the bipartite response regulators"/>
    <property type="match status" value="1"/>
</dbReference>
<dbReference type="PRINTS" id="PR00038">
    <property type="entry name" value="HTHLUXR"/>
</dbReference>
<dbReference type="Pfam" id="PF00196">
    <property type="entry name" value="GerE"/>
    <property type="match status" value="1"/>
</dbReference>
<dbReference type="GO" id="GO:0003677">
    <property type="term" value="F:DNA binding"/>
    <property type="evidence" value="ECO:0007669"/>
    <property type="project" value="UniProtKB-KW"/>
</dbReference>
<evidence type="ECO:0000259" key="4">
    <source>
        <dbReference type="PROSITE" id="PS50043"/>
    </source>
</evidence>
<dbReference type="PROSITE" id="PS50043">
    <property type="entry name" value="HTH_LUXR_2"/>
    <property type="match status" value="1"/>
</dbReference>
<dbReference type="EMBL" id="CP011502">
    <property type="protein sequence ID" value="ALX03574.1"/>
    <property type="molecule type" value="Genomic_DNA"/>
</dbReference>
<dbReference type="Proteomes" id="UP000067689">
    <property type="component" value="Chromosome"/>
</dbReference>
<dbReference type="AlphaFoldDB" id="A0A0U4CK37"/>
<evidence type="ECO:0000256" key="1">
    <source>
        <dbReference type="ARBA" id="ARBA00023015"/>
    </source>
</evidence>
<name>A0A0U4CK37_9ACTN</name>
<accession>A0A0U4CK37</accession>
<dbReference type="GO" id="GO:0006355">
    <property type="term" value="P:regulation of DNA-templated transcription"/>
    <property type="evidence" value="ECO:0007669"/>
    <property type="project" value="InterPro"/>
</dbReference>
<dbReference type="InterPro" id="IPR016032">
    <property type="entry name" value="Sig_transdc_resp-reg_C-effctor"/>
</dbReference>
<dbReference type="InterPro" id="IPR036388">
    <property type="entry name" value="WH-like_DNA-bd_sf"/>
</dbReference>
<reference evidence="5 6" key="1">
    <citation type="journal article" date="1991" name="Int. J. Syst. Bacteriol.">
        <title>Description of the erythromycin-producing bacterium Arthrobacter sp. strain NRRL B-3381 as Aeromicrobium erythreum gen. nov., sp. nov.</title>
        <authorList>
            <person name="Miller E.S."/>
            <person name="Woese C.R."/>
            <person name="Brenner S."/>
        </authorList>
    </citation>
    <scope>NUCLEOTIDE SEQUENCE [LARGE SCALE GENOMIC DNA]</scope>
    <source>
        <strain evidence="5 6">AR18</strain>
    </source>
</reference>
<evidence type="ECO:0000313" key="6">
    <source>
        <dbReference type="Proteomes" id="UP000067689"/>
    </source>
</evidence>
<gene>
    <name evidence="5" type="ORF">AERYTH_02105</name>
</gene>
<dbReference type="KEGG" id="aer:AERYTH_02105"/>
<dbReference type="STRING" id="2041.AERYTH_02105"/>
<dbReference type="SMART" id="SM00421">
    <property type="entry name" value="HTH_LUXR"/>
    <property type="match status" value="1"/>
</dbReference>
<organism evidence="5 6">
    <name type="scientific">Aeromicrobium erythreum</name>
    <dbReference type="NCBI Taxonomy" id="2041"/>
    <lineage>
        <taxon>Bacteria</taxon>
        <taxon>Bacillati</taxon>
        <taxon>Actinomycetota</taxon>
        <taxon>Actinomycetes</taxon>
        <taxon>Propionibacteriales</taxon>
        <taxon>Nocardioidaceae</taxon>
        <taxon>Aeromicrobium</taxon>
    </lineage>
</organism>
<keyword evidence="2" id="KW-0238">DNA-binding</keyword>
<dbReference type="RefSeq" id="WP_067854023.1">
    <property type="nucleotide sequence ID" value="NZ_CP011502.1"/>
</dbReference>
<keyword evidence="3" id="KW-0804">Transcription</keyword>
<dbReference type="CDD" id="cd06170">
    <property type="entry name" value="LuxR_C_like"/>
    <property type="match status" value="1"/>
</dbReference>